<evidence type="ECO:0000256" key="3">
    <source>
        <dbReference type="SAM" id="MobiDB-lite"/>
    </source>
</evidence>
<sequence length="551" mass="61497">MAEEPSLPRFPAVSWNSGTQSFNNTRKRVRGDGHESAAEAQLFTNSSDPAMFSSDDDPNLENYTQGGRHRKKRYVGSWFQQQPASGDSAFSEENKQPRPKGKRTFERTFDSGVWMGSDGSTDLELEEPLALPTTSRLPQLMVSRQTAGRPAAEELARDKIFDAIDNGKEDIDLTSMNIEQLSNATIAPLSELTCIPLVTAGVPFEQKDPSLKIYLGQNPLIKVPGAVFNLEFLTYLSLRNTKITEIPPAVGRLQNLQTLNVSMNRLRWLPGELLDLLTYPSKLKELMIDPNPFHLPNEEGELDSEIETECSGLENALVLNEEPLGNGTTVRKLWLDRQDALKDDTEYPAFNTKRKWFWQAAIRARTPMQFDDSRGIITSNFSIPGKLNPGTTLETEDLGQPPRTPLTRASSTARKSSRVPSLLELALKACSRTSQLPHLPSYLPEDAPKHLPDLLHRILAQADANANAGDLPCSKCRRRVIVPVAQWIEWWHLWKVTLPTDTVKELQSFDSNGITPFLKRACSYRCLPEGMSMGTLLPGTLRCSLVSLEDS</sequence>
<dbReference type="InterPro" id="IPR003591">
    <property type="entry name" value="Leu-rich_rpt_typical-subtyp"/>
</dbReference>
<proteinExistence type="predicted"/>
<keyword evidence="5" id="KW-1185">Reference proteome</keyword>
<keyword evidence="1" id="KW-0433">Leucine-rich repeat</keyword>
<gene>
    <name evidence="4" type="ORF">SCAR479_08099</name>
</gene>
<dbReference type="SUPFAM" id="SSF52058">
    <property type="entry name" value="L domain-like"/>
    <property type="match status" value="1"/>
</dbReference>
<dbReference type="PANTHER" id="PTHR48051:SF1">
    <property type="entry name" value="RAS SUPPRESSOR PROTEIN 1"/>
    <property type="match status" value="1"/>
</dbReference>
<evidence type="ECO:0000313" key="4">
    <source>
        <dbReference type="EMBL" id="KAK9775123.1"/>
    </source>
</evidence>
<dbReference type="InterPro" id="IPR025875">
    <property type="entry name" value="Leu-rich_rpt_4"/>
</dbReference>
<dbReference type="Proteomes" id="UP001465668">
    <property type="component" value="Unassembled WGS sequence"/>
</dbReference>
<accession>A0ABR2XMT4</accession>
<evidence type="ECO:0000256" key="2">
    <source>
        <dbReference type="ARBA" id="ARBA00022737"/>
    </source>
</evidence>
<dbReference type="Pfam" id="PF12799">
    <property type="entry name" value="LRR_4"/>
    <property type="match status" value="1"/>
</dbReference>
<protein>
    <submittedName>
        <fullName evidence="4">Uncharacterized protein</fullName>
    </submittedName>
</protein>
<dbReference type="InterPro" id="IPR032675">
    <property type="entry name" value="LRR_dom_sf"/>
</dbReference>
<feature type="region of interest" description="Disordered" evidence="3">
    <location>
        <begin position="1"/>
        <end position="104"/>
    </location>
</feature>
<dbReference type="EMBL" id="JARVKM010000036">
    <property type="protein sequence ID" value="KAK9775123.1"/>
    <property type="molecule type" value="Genomic_DNA"/>
</dbReference>
<dbReference type="PANTHER" id="PTHR48051">
    <property type="match status" value="1"/>
</dbReference>
<name>A0ABR2XMT4_9PEZI</name>
<feature type="region of interest" description="Disordered" evidence="3">
    <location>
        <begin position="388"/>
        <end position="413"/>
    </location>
</feature>
<dbReference type="InterPro" id="IPR050216">
    <property type="entry name" value="LRR_domain-containing"/>
</dbReference>
<dbReference type="Gene3D" id="3.80.10.10">
    <property type="entry name" value="Ribonuclease Inhibitor"/>
    <property type="match status" value="1"/>
</dbReference>
<evidence type="ECO:0000256" key="1">
    <source>
        <dbReference type="ARBA" id="ARBA00022614"/>
    </source>
</evidence>
<keyword evidence="2" id="KW-0677">Repeat</keyword>
<comment type="caution">
    <text evidence="4">The sequence shown here is derived from an EMBL/GenBank/DDBJ whole genome shotgun (WGS) entry which is preliminary data.</text>
</comment>
<dbReference type="SMART" id="SM00369">
    <property type="entry name" value="LRR_TYP"/>
    <property type="match status" value="2"/>
</dbReference>
<evidence type="ECO:0000313" key="5">
    <source>
        <dbReference type="Proteomes" id="UP001465668"/>
    </source>
</evidence>
<feature type="compositionally biased region" description="Polar residues" evidence="3">
    <location>
        <begin position="14"/>
        <end position="24"/>
    </location>
</feature>
<organism evidence="4 5">
    <name type="scientific">Seiridium cardinale</name>
    <dbReference type="NCBI Taxonomy" id="138064"/>
    <lineage>
        <taxon>Eukaryota</taxon>
        <taxon>Fungi</taxon>
        <taxon>Dikarya</taxon>
        <taxon>Ascomycota</taxon>
        <taxon>Pezizomycotina</taxon>
        <taxon>Sordariomycetes</taxon>
        <taxon>Xylariomycetidae</taxon>
        <taxon>Amphisphaeriales</taxon>
        <taxon>Sporocadaceae</taxon>
        <taxon>Seiridium</taxon>
    </lineage>
</organism>
<reference evidence="4 5" key="1">
    <citation type="submission" date="2024-02" db="EMBL/GenBank/DDBJ databases">
        <title>First draft genome assembly of two strains of Seiridium cardinale.</title>
        <authorList>
            <person name="Emiliani G."/>
            <person name="Scali E."/>
        </authorList>
    </citation>
    <scope>NUCLEOTIDE SEQUENCE [LARGE SCALE GENOMIC DNA]</scope>
    <source>
        <strain evidence="4 5">BM-138-000479</strain>
    </source>
</reference>